<sequence length="83" mass="9884">KTDGYNFKLDKKKYIVNTEVFHEILQICPRIPNQYFVELPSKEDLLTLIMELGYSGLDRLRESRAQILWAMYNQKNVDYVVLL</sequence>
<organism evidence="1">
    <name type="scientific">Tanacetum cinerariifolium</name>
    <name type="common">Dalmatian daisy</name>
    <name type="synonym">Chrysanthemum cinerariifolium</name>
    <dbReference type="NCBI Taxonomy" id="118510"/>
    <lineage>
        <taxon>Eukaryota</taxon>
        <taxon>Viridiplantae</taxon>
        <taxon>Streptophyta</taxon>
        <taxon>Embryophyta</taxon>
        <taxon>Tracheophyta</taxon>
        <taxon>Spermatophyta</taxon>
        <taxon>Magnoliopsida</taxon>
        <taxon>eudicotyledons</taxon>
        <taxon>Gunneridae</taxon>
        <taxon>Pentapetalae</taxon>
        <taxon>asterids</taxon>
        <taxon>campanulids</taxon>
        <taxon>Asterales</taxon>
        <taxon>Asteraceae</taxon>
        <taxon>Asteroideae</taxon>
        <taxon>Anthemideae</taxon>
        <taxon>Anthemidinae</taxon>
        <taxon>Tanacetum</taxon>
    </lineage>
</organism>
<accession>A0A699R527</accession>
<name>A0A699R527_TANCI</name>
<comment type="caution">
    <text evidence="1">The sequence shown here is derived from an EMBL/GenBank/DDBJ whole genome shotgun (WGS) entry which is preliminary data.</text>
</comment>
<protein>
    <submittedName>
        <fullName evidence="1">Uncharacterized protein</fullName>
    </submittedName>
</protein>
<dbReference type="EMBL" id="BKCJ011064581">
    <property type="protein sequence ID" value="GFC78224.1"/>
    <property type="molecule type" value="Genomic_DNA"/>
</dbReference>
<evidence type="ECO:0000313" key="1">
    <source>
        <dbReference type="EMBL" id="GFC78224.1"/>
    </source>
</evidence>
<feature type="non-terminal residue" evidence="1">
    <location>
        <position position="1"/>
    </location>
</feature>
<reference evidence="1" key="1">
    <citation type="journal article" date="2019" name="Sci. Rep.">
        <title>Draft genome of Tanacetum cinerariifolium, the natural source of mosquito coil.</title>
        <authorList>
            <person name="Yamashiro T."/>
            <person name="Shiraishi A."/>
            <person name="Satake H."/>
            <person name="Nakayama K."/>
        </authorList>
    </citation>
    <scope>NUCLEOTIDE SEQUENCE</scope>
</reference>
<gene>
    <name evidence="1" type="ORF">Tci_850194</name>
</gene>
<dbReference type="AlphaFoldDB" id="A0A699R527"/>
<proteinExistence type="predicted"/>